<organism evidence="1">
    <name type="scientific">marine sediment metagenome</name>
    <dbReference type="NCBI Taxonomy" id="412755"/>
    <lineage>
        <taxon>unclassified sequences</taxon>
        <taxon>metagenomes</taxon>
        <taxon>ecological metagenomes</taxon>
    </lineage>
</organism>
<gene>
    <name evidence="1" type="ORF">LCGC14_1224850</name>
</gene>
<sequence length="137" mass="15139">MAVIQTKCSCGQPVEVRTGEDSNDSFRTDGKQAVYPGETGYNIFRCRECRQPLHESCPDFCFEHTSAVGTRSRLVMTVRRPKSTALGTEPWVMLEDENASGIAVAMFGPDNPASRADASRMMQLWNADIVDKAAHHS</sequence>
<reference evidence="1" key="1">
    <citation type="journal article" date="2015" name="Nature">
        <title>Complex archaea that bridge the gap between prokaryotes and eukaryotes.</title>
        <authorList>
            <person name="Spang A."/>
            <person name="Saw J.H."/>
            <person name="Jorgensen S.L."/>
            <person name="Zaremba-Niedzwiedzka K."/>
            <person name="Martijn J."/>
            <person name="Lind A.E."/>
            <person name="van Eijk R."/>
            <person name="Schleper C."/>
            <person name="Guy L."/>
            <person name="Ettema T.J."/>
        </authorList>
    </citation>
    <scope>NUCLEOTIDE SEQUENCE</scope>
</reference>
<evidence type="ECO:0000313" key="1">
    <source>
        <dbReference type="EMBL" id="KKM91812.1"/>
    </source>
</evidence>
<comment type="caution">
    <text evidence="1">The sequence shown here is derived from an EMBL/GenBank/DDBJ whole genome shotgun (WGS) entry which is preliminary data.</text>
</comment>
<dbReference type="EMBL" id="LAZR01006485">
    <property type="protein sequence ID" value="KKM91812.1"/>
    <property type="molecule type" value="Genomic_DNA"/>
</dbReference>
<dbReference type="AlphaFoldDB" id="A0A0F9PEP6"/>
<accession>A0A0F9PEP6</accession>
<protein>
    <submittedName>
        <fullName evidence="1">Uncharacterized protein</fullName>
    </submittedName>
</protein>
<proteinExistence type="predicted"/>
<name>A0A0F9PEP6_9ZZZZ</name>